<dbReference type="EMBL" id="CM042044">
    <property type="protein sequence ID" value="KAI3685910.1"/>
    <property type="molecule type" value="Genomic_DNA"/>
</dbReference>
<gene>
    <name evidence="1" type="ORF">L1987_79579</name>
</gene>
<comment type="caution">
    <text evidence="1">The sequence shown here is derived from an EMBL/GenBank/DDBJ whole genome shotgun (WGS) entry which is preliminary data.</text>
</comment>
<reference evidence="1 2" key="2">
    <citation type="journal article" date="2022" name="Mol. Ecol. Resour.">
        <title>The genomes of chicory, endive, great burdock and yacon provide insights into Asteraceae paleo-polyploidization history and plant inulin production.</title>
        <authorList>
            <person name="Fan W."/>
            <person name="Wang S."/>
            <person name="Wang H."/>
            <person name="Wang A."/>
            <person name="Jiang F."/>
            <person name="Liu H."/>
            <person name="Zhao H."/>
            <person name="Xu D."/>
            <person name="Zhang Y."/>
        </authorList>
    </citation>
    <scope>NUCLEOTIDE SEQUENCE [LARGE SCALE GENOMIC DNA]</scope>
    <source>
        <strain evidence="2">cv. Yunnan</strain>
        <tissue evidence="1">Leaves</tissue>
    </source>
</reference>
<dbReference type="Proteomes" id="UP001056120">
    <property type="component" value="Linkage Group LG27"/>
</dbReference>
<evidence type="ECO:0000313" key="2">
    <source>
        <dbReference type="Proteomes" id="UP001056120"/>
    </source>
</evidence>
<proteinExistence type="predicted"/>
<protein>
    <submittedName>
        <fullName evidence="1">Uncharacterized protein</fullName>
    </submittedName>
</protein>
<sequence length="969" mass="104067">MVVLKKWNADKIAGQALDGKGLGADITAFLSSDEGRYGEVGTNVVVWGGRYMGWARYSGNMLAKVLCREDLPHYGPNDDFVLIQLGGDILVLPLSKRVSTVLPPEAVPKAQVVSGVVPECSSSLKTMDVEMSTPISSPKSSPVVPGVRVARWLLLLTNGNRRFVRSVKCLGTPFLMCKKRPISVEESTSAPKAVNISAPAIQPVSGTSTTHVKVAKPPIPVPDEDGFTIVNRKGKNKSIKLQRKKKQVVVMASPNGLKSNPRSTTKSGPSCSKDVGSGFDFARAVQGVKVNPVRPPIQHPRTKSQSAGPVSRPAVSHPPAHSSSMEVDHNAETSMNFTELDIPASIKRTCLVEAQSDLYPNDPINEVSISTATSHSGVKDHAADRGDPAAVKQVCQINREHIEGARLLPASILSSPSPGGIHTNNGGKSYGISESQRKAIADRLSVSSSICGEETVNWSPGEWDYFNDLCISLGLDPDYCIEDVDSDTENGTAQFMADLWKSGCPKSTRRLQVRLLDVSLGRSCLWSDFKPILKAQCLGSVCMFGDQNYSGLGNDTTPTNITYLSNLVGMEFARETALLVDSRSTGSNISGNGSIPTEIEREVSDLNQSSGGLKSGRSIDVPPQAGTIAFTDSEMVGPEIAPESTLYGMYSPRKEGSDIQSIIWDGPNGHYSLTARSPERDSGNTVSGLSIGTQHAHVIKDVTNQVNAQSQNGIQNSGGRKSKGFDFSRAVNGAAGVSNPVQSVHLHPTQSGTSTGADPIDVDQPAPKPNQQSKPMTPSHPVDTHNRFLVLDFEKSIKYNKLVGDGLDSGMADQFGSGVVDPVKSNEPPQEQLVCQVNRDYKEGVRILPSSVVSPPKVTQQPTSQNLTSETPVIEERETKDYGISNAQKMAITSRLCGPAQAVRAVDMDNWDQGEHLFFEDQVKAMGLDYDYCIEDVDSDDENGTAQFFAAQMKVGMPKVPIPTTTQLS</sequence>
<keyword evidence="2" id="KW-1185">Reference proteome</keyword>
<organism evidence="1 2">
    <name type="scientific">Smallanthus sonchifolius</name>
    <dbReference type="NCBI Taxonomy" id="185202"/>
    <lineage>
        <taxon>Eukaryota</taxon>
        <taxon>Viridiplantae</taxon>
        <taxon>Streptophyta</taxon>
        <taxon>Embryophyta</taxon>
        <taxon>Tracheophyta</taxon>
        <taxon>Spermatophyta</taxon>
        <taxon>Magnoliopsida</taxon>
        <taxon>eudicotyledons</taxon>
        <taxon>Gunneridae</taxon>
        <taxon>Pentapetalae</taxon>
        <taxon>asterids</taxon>
        <taxon>campanulids</taxon>
        <taxon>Asterales</taxon>
        <taxon>Asteraceae</taxon>
        <taxon>Asteroideae</taxon>
        <taxon>Heliantheae alliance</taxon>
        <taxon>Millerieae</taxon>
        <taxon>Smallanthus</taxon>
    </lineage>
</organism>
<accession>A0ACB8YKA0</accession>
<evidence type="ECO:0000313" key="1">
    <source>
        <dbReference type="EMBL" id="KAI3685910.1"/>
    </source>
</evidence>
<name>A0ACB8YKA0_9ASTR</name>
<reference evidence="2" key="1">
    <citation type="journal article" date="2022" name="Mol. Ecol. Resour.">
        <title>The genomes of chicory, endive, great burdock and yacon provide insights into Asteraceae palaeo-polyploidization history and plant inulin production.</title>
        <authorList>
            <person name="Fan W."/>
            <person name="Wang S."/>
            <person name="Wang H."/>
            <person name="Wang A."/>
            <person name="Jiang F."/>
            <person name="Liu H."/>
            <person name="Zhao H."/>
            <person name="Xu D."/>
            <person name="Zhang Y."/>
        </authorList>
    </citation>
    <scope>NUCLEOTIDE SEQUENCE [LARGE SCALE GENOMIC DNA]</scope>
    <source>
        <strain evidence="2">cv. Yunnan</strain>
    </source>
</reference>